<sequence length="126" mass="14101">MTYPAAPVIRPPAKMPGFPVQAPPPLVWGPPPQVQPPQFAARPGGAQPQFPVPPQFALECPYHIRLVLECHLHLVVPFLCLDHHALECLLRQILKTNRKISNGMLKVFCMFSLSAVICCLRLNHHF</sequence>
<reference evidence="2" key="2">
    <citation type="submission" date="2025-08" db="UniProtKB">
        <authorList>
            <consortium name="RefSeq"/>
        </authorList>
    </citation>
    <scope>IDENTIFICATION</scope>
    <source>
        <tissue evidence="2">Seedling</tissue>
    </source>
</reference>
<organism evidence="1 2">
    <name type="scientific">Ziziphus jujuba</name>
    <name type="common">Chinese jujube</name>
    <name type="synonym">Ziziphus sativa</name>
    <dbReference type="NCBI Taxonomy" id="326968"/>
    <lineage>
        <taxon>Eukaryota</taxon>
        <taxon>Viridiplantae</taxon>
        <taxon>Streptophyta</taxon>
        <taxon>Embryophyta</taxon>
        <taxon>Tracheophyta</taxon>
        <taxon>Spermatophyta</taxon>
        <taxon>Magnoliopsida</taxon>
        <taxon>eudicotyledons</taxon>
        <taxon>Gunneridae</taxon>
        <taxon>Pentapetalae</taxon>
        <taxon>rosids</taxon>
        <taxon>fabids</taxon>
        <taxon>Rosales</taxon>
        <taxon>Rhamnaceae</taxon>
        <taxon>Paliureae</taxon>
        <taxon>Ziziphus</taxon>
    </lineage>
</organism>
<accession>A0ABM4A5K0</accession>
<keyword evidence="1" id="KW-1185">Reference proteome</keyword>
<dbReference type="RefSeq" id="XP_060672010.1">
    <property type="nucleotide sequence ID" value="XM_060816027.1"/>
</dbReference>
<evidence type="ECO:0000313" key="1">
    <source>
        <dbReference type="Proteomes" id="UP001652623"/>
    </source>
</evidence>
<dbReference type="GeneID" id="132803299"/>
<evidence type="ECO:0000313" key="2">
    <source>
        <dbReference type="RefSeq" id="XP_060672010.1"/>
    </source>
</evidence>
<proteinExistence type="predicted"/>
<protein>
    <submittedName>
        <fullName evidence="2">Uncharacterized protein LOC132803299</fullName>
    </submittedName>
</protein>
<gene>
    <name evidence="2" type="primary">LOC132803299</name>
</gene>
<name>A0ABM4A5K0_ZIZJJ</name>
<reference evidence="1" key="1">
    <citation type="submission" date="2025-05" db="UniProtKB">
        <authorList>
            <consortium name="RefSeq"/>
        </authorList>
    </citation>
    <scope>NUCLEOTIDE SEQUENCE [LARGE SCALE GENOMIC DNA]</scope>
</reference>
<dbReference type="Proteomes" id="UP001652623">
    <property type="component" value="Chromosome 1"/>
</dbReference>